<feature type="coiled-coil region" evidence="7">
    <location>
        <begin position="118"/>
        <end position="145"/>
    </location>
</feature>
<evidence type="ECO:0000256" key="2">
    <source>
        <dbReference type="ARBA" id="ARBA00022614"/>
    </source>
</evidence>
<dbReference type="GO" id="GO:0043531">
    <property type="term" value="F:ADP binding"/>
    <property type="evidence" value="ECO:0007669"/>
    <property type="project" value="InterPro"/>
</dbReference>
<dbReference type="AlphaFoldDB" id="A2ZJF5"/>
<evidence type="ECO:0000256" key="6">
    <source>
        <dbReference type="ARBA" id="ARBA00023054"/>
    </source>
</evidence>
<dbReference type="Gene3D" id="3.40.50.300">
    <property type="entry name" value="P-loop containing nucleotide triphosphate hydrolases"/>
    <property type="match status" value="1"/>
</dbReference>
<name>A2ZJF5_ORYSI</name>
<dbReference type="Pfam" id="PF23559">
    <property type="entry name" value="WHD_DRP"/>
    <property type="match status" value="1"/>
</dbReference>
<dbReference type="Pfam" id="PF23598">
    <property type="entry name" value="LRR_14"/>
    <property type="match status" value="1"/>
</dbReference>
<dbReference type="InterPro" id="IPR038005">
    <property type="entry name" value="RX-like_CC"/>
</dbReference>
<sequence>MAESVVFGILCKIGSILGSHLTQALVSHLGKEVSVLIEVESIVKQIRSEFRLMQSFLQDGQEKESSSRQAETFLQEVQQIAFEVEDILDEFVYYFGRKETPSVELLKNFRKSESVMPLRRIAAELKEVQNRLQNIRNLKLQYNIDLSEESASSIRYEDSKGHTLHHIMHNKKLVGFVNERQKLQELLMANERSCSIISIWGMGGSGKTTLVKTVSESKTSKNRFDCQIWVTVSQTYDITEIMRKIIQCALKDTCSADLGSMSSEGVVLMLQETLQGRTYMMVLDDVWDTNVWFSLEGFLDESSIRSKVVITTRINDVASLAEDKRRLQLRGLDEAESWDLFCMWAFRHGEDQTCPPAMDRVARQIVGRCEGLPLAITAVGNLLSFKRLDLMEWEKFYNQLNWELHNRLDNQGLSMVTRLLDLSYKHLPVHLKNCFLLCSIFPEDYMIRGKRLCKLLVVEGLVEPRKNMTLEEIAMEYIEKLVDRCLLQVARRNKLGRVWELQMHDIIRELAISISEKEGFCMIHNKAQRSVVECEPRRLSIHENSVRVQLSINASRVRSFYQFDIDCSSVSKVQWVSRTARYLKVLELGSVPIRKLPRDIGNLFNLHYLGLRRTKIKLLPESIDRLQNLRTLDIFLTEIASLPRGVTRLRMLRHLIAGKAVASYFGLEDVFTGVKVPNGLWRSLDLNVLTGISASSNLVEQLASFTQLTALKLTDVKNIHYTKLFASIRKMQLLKNLLIGTANSDEYVSLEALDPAPQNLEILFVKGRLLLICARQANLAFWEVKEGLKRTFRNDSIEDIYIHRNAYSGLRSGKSSLLDLHDRVICSDLFEANRLTLMELTLENSRLSIDPLPSLSNFCNLTLLGLFNHYIGETLLFQAEWFPKLHTLTLAELQNVSSIVIEKHSMPNLYNFALICLTNLEDLPEGMEFLGSVEELSLVGVHQKFMEHVQGSSNIKVKHIPVVDYFDQTKGRWDRLSPLYFEEYF</sequence>
<dbReference type="Proteomes" id="UP000007015">
    <property type="component" value="Chromosome 12"/>
</dbReference>
<dbReference type="InterPro" id="IPR032675">
    <property type="entry name" value="LRR_dom_sf"/>
</dbReference>
<accession>A2ZJF5</accession>
<keyword evidence="2" id="KW-0433">Leucine-rich repeat</keyword>
<dbReference type="PANTHER" id="PTHR23155">
    <property type="entry name" value="DISEASE RESISTANCE PROTEIN RP"/>
    <property type="match status" value="1"/>
</dbReference>
<keyword evidence="13" id="KW-1185">Reference proteome</keyword>
<gene>
    <name evidence="12" type="ORF">OsI_37948</name>
</gene>
<evidence type="ECO:0000256" key="1">
    <source>
        <dbReference type="ARBA" id="ARBA00008894"/>
    </source>
</evidence>
<evidence type="ECO:0000256" key="7">
    <source>
        <dbReference type="SAM" id="Coils"/>
    </source>
</evidence>
<organism evidence="12 13">
    <name type="scientific">Oryza sativa subsp. indica</name>
    <name type="common">Rice</name>
    <dbReference type="NCBI Taxonomy" id="39946"/>
    <lineage>
        <taxon>Eukaryota</taxon>
        <taxon>Viridiplantae</taxon>
        <taxon>Streptophyta</taxon>
        <taxon>Embryophyta</taxon>
        <taxon>Tracheophyta</taxon>
        <taxon>Spermatophyta</taxon>
        <taxon>Magnoliopsida</taxon>
        <taxon>Liliopsida</taxon>
        <taxon>Poales</taxon>
        <taxon>Poaceae</taxon>
        <taxon>BOP clade</taxon>
        <taxon>Oryzoideae</taxon>
        <taxon>Oryzeae</taxon>
        <taxon>Oryzinae</taxon>
        <taxon>Oryza</taxon>
        <taxon>Oryza sativa</taxon>
    </lineage>
</organism>
<feature type="domain" description="NB-ARC" evidence="8">
    <location>
        <begin position="181"/>
        <end position="347"/>
    </location>
</feature>
<dbReference type="Pfam" id="PF18052">
    <property type="entry name" value="Rx_N"/>
    <property type="match status" value="1"/>
</dbReference>
<dbReference type="InterPro" id="IPR042197">
    <property type="entry name" value="Apaf_helical"/>
</dbReference>
<reference evidence="12 13" key="1">
    <citation type="journal article" date="2005" name="PLoS Biol.">
        <title>The genomes of Oryza sativa: a history of duplications.</title>
        <authorList>
            <person name="Yu J."/>
            <person name="Wang J."/>
            <person name="Lin W."/>
            <person name="Li S."/>
            <person name="Li H."/>
            <person name="Zhou J."/>
            <person name="Ni P."/>
            <person name="Dong W."/>
            <person name="Hu S."/>
            <person name="Zeng C."/>
            <person name="Zhang J."/>
            <person name="Zhang Y."/>
            <person name="Li R."/>
            <person name="Xu Z."/>
            <person name="Li S."/>
            <person name="Li X."/>
            <person name="Zheng H."/>
            <person name="Cong L."/>
            <person name="Lin L."/>
            <person name="Yin J."/>
            <person name="Geng J."/>
            <person name="Li G."/>
            <person name="Shi J."/>
            <person name="Liu J."/>
            <person name="Lv H."/>
            <person name="Li J."/>
            <person name="Wang J."/>
            <person name="Deng Y."/>
            <person name="Ran L."/>
            <person name="Shi X."/>
            <person name="Wang X."/>
            <person name="Wu Q."/>
            <person name="Li C."/>
            <person name="Ren X."/>
            <person name="Wang J."/>
            <person name="Wang X."/>
            <person name="Li D."/>
            <person name="Liu D."/>
            <person name="Zhang X."/>
            <person name="Ji Z."/>
            <person name="Zhao W."/>
            <person name="Sun Y."/>
            <person name="Zhang Z."/>
            <person name="Bao J."/>
            <person name="Han Y."/>
            <person name="Dong L."/>
            <person name="Ji J."/>
            <person name="Chen P."/>
            <person name="Wu S."/>
            <person name="Liu J."/>
            <person name="Xiao Y."/>
            <person name="Bu D."/>
            <person name="Tan J."/>
            <person name="Yang L."/>
            <person name="Ye C."/>
            <person name="Zhang J."/>
            <person name="Xu J."/>
            <person name="Zhou Y."/>
            <person name="Yu Y."/>
            <person name="Zhang B."/>
            <person name="Zhuang S."/>
            <person name="Wei H."/>
            <person name="Liu B."/>
            <person name="Lei M."/>
            <person name="Yu H."/>
            <person name="Li Y."/>
            <person name="Xu H."/>
            <person name="Wei S."/>
            <person name="He X."/>
            <person name="Fang L."/>
            <person name="Zhang Z."/>
            <person name="Zhang Y."/>
            <person name="Huang X."/>
            <person name="Su Z."/>
            <person name="Tong W."/>
            <person name="Li J."/>
            <person name="Tong Z."/>
            <person name="Li S."/>
            <person name="Ye J."/>
            <person name="Wang L."/>
            <person name="Fang L."/>
            <person name="Lei T."/>
            <person name="Chen C."/>
            <person name="Chen H."/>
            <person name="Xu Z."/>
            <person name="Li H."/>
            <person name="Huang H."/>
            <person name="Zhang F."/>
            <person name="Xu H."/>
            <person name="Li N."/>
            <person name="Zhao C."/>
            <person name="Li S."/>
            <person name="Dong L."/>
            <person name="Huang Y."/>
            <person name="Li L."/>
            <person name="Xi Y."/>
            <person name="Qi Q."/>
            <person name="Li W."/>
            <person name="Zhang B."/>
            <person name="Hu W."/>
            <person name="Zhang Y."/>
            <person name="Tian X."/>
            <person name="Jiao Y."/>
            <person name="Liang X."/>
            <person name="Jin J."/>
            <person name="Gao L."/>
            <person name="Zheng W."/>
            <person name="Hao B."/>
            <person name="Liu S."/>
            <person name="Wang W."/>
            <person name="Yuan L."/>
            <person name="Cao M."/>
            <person name="McDermott J."/>
            <person name="Samudrala R."/>
            <person name="Wang J."/>
            <person name="Wong G.K."/>
            <person name="Yang H."/>
        </authorList>
    </citation>
    <scope>NUCLEOTIDE SEQUENCE [LARGE SCALE GENOMIC DNA]</scope>
    <source>
        <strain evidence="13">cv. 93-11</strain>
    </source>
</reference>
<dbReference type="GO" id="GO:0002758">
    <property type="term" value="P:innate immune response-activating signaling pathway"/>
    <property type="evidence" value="ECO:0007669"/>
    <property type="project" value="UniProtKB-ARBA"/>
</dbReference>
<dbReference type="FunFam" id="3.40.50.300:FF:001091">
    <property type="entry name" value="Probable disease resistance protein At1g61300"/>
    <property type="match status" value="1"/>
</dbReference>
<evidence type="ECO:0000259" key="9">
    <source>
        <dbReference type="Pfam" id="PF18052"/>
    </source>
</evidence>
<feature type="domain" description="Disease resistance protein winged helix" evidence="10">
    <location>
        <begin position="440"/>
        <end position="511"/>
    </location>
</feature>
<dbReference type="PRINTS" id="PR00364">
    <property type="entry name" value="DISEASERSIST"/>
</dbReference>
<dbReference type="Gene3D" id="1.10.10.10">
    <property type="entry name" value="Winged helix-like DNA-binding domain superfamily/Winged helix DNA-binding domain"/>
    <property type="match status" value="1"/>
</dbReference>
<dbReference type="GO" id="GO:0042742">
    <property type="term" value="P:defense response to bacterium"/>
    <property type="evidence" value="ECO:0007669"/>
    <property type="project" value="UniProtKB-ARBA"/>
</dbReference>
<dbReference type="InterPro" id="IPR055414">
    <property type="entry name" value="LRR_R13L4/SHOC2-like"/>
</dbReference>
<evidence type="ECO:0000313" key="13">
    <source>
        <dbReference type="Proteomes" id="UP000007015"/>
    </source>
</evidence>
<dbReference type="PANTHER" id="PTHR23155:SF961">
    <property type="entry name" value="DISEASE RELATED PROTEIN 2"/>
    <property type="match status" value="1"/>
</dbReference>
<keyword evidence="4" id="KW-0547">Nucleotide-binding</keyword>
<evidence type="ECO:0000256" key="5">
    <source>
        <dbReference type="ARBA" id="ARBA00022821"/>
    </source>
</evidence>
<dbReference type="InterPro" id="IPR044974">
    <property type="entry name" value="Disease_R_plants"/>
</dbReference>
<dbReference type="FunFam" id="1.10.10.10:FF:000322">
    <property type="entry name" value="Probable disease resistance protein At1g63360"/>
    <property type="match status" value="1"/>
</dbReference>
<dbReference type="InterPro" id="IPR041118">
    <property type="entry name" value="Rx_N"/>
</dbReference>
<keyword evidence="6 7" id="KW-0175">Coiled coil</keyword>
<evidence type="ECO:0000313" key="12">
    <source>
        <dbReference type="EMBL" id="EAY82739.1"/>
    </source>
</evidence>
<dbReference type="EMBL" id="CM000137">
    <property type="protein sequence ID" value="EAY82739.1"/>
    <property type="molecule type" value="Genomic_DNA"/>
</dbReference>
<dbReference type="SUPFAM" id="SSF52058">
    <property type="entry name" value="L domain-like"/>
    <property type="match status" value="1"/>
</dbReference>
<evidence type="ECO:0000259" key="10">
    <source>
        <dbReference type="Pfam" id="PF23559"/>
    </source>
</evidence>
<dbReference type="SUPFAM" id="SSF52540">
    <property type="entry name" value="P-loop containing nucleoside triphosphate hydrolases"/>
    <property type="match status" value="1"/>
</dbReference>
<dbReference type="HOGENOM" id="CLU_000837_25_4_1"/>
<dbReference type="STRING" id="39946.A2ZJF5"/>
<dbReference type="Gramene" id="BGIOSGA037220-TA">
    <property type="protein sequence ID" value="BGIOSGA037220-PA"/>
    <property type="gene ID" value="BGIOSGA037220"/>
</dbReference>
<dbReference type="InterPro" id="IPR036388">
    <property type="entry name" value="WH-like_DNA-bd_sf"/>
</dbReference>
<evidence type="ECO:0000256" key="4">
    <source>
        <dbReference type="ARBA" id="ARBA00022741"/>
    </source>
</evidence>
<keyword evidence="3" id="KW-0677">Repeat</keyword>
<dbReference type="InterPro" id="IPR002182">
    <property type="entry name" value="NB-ARC"/>
</dbReference>
<evidence type="ECO:0000256" key="3">
    <source>
        <dbReference type="ARBA" id="ARBA00022737"/>
    </source>
</evidence>
<evidence type="ECO:0000259" key="8">
    <source>
        <dbReference type="Pfam" id="PF00931"/>
    </source>
</evidence>
<dbReference type="Gene3D" id="1.20.5.4130">
    <property type="match status" value="1"/>
</dbReference>
<dbReference type="Gene3D" id="3.80.10.10">
    <property type="entry name" value="Ribonuclease Inhibitor"/>
    <property type="match status" value="2"/>
</dbReference>
<dbReference type="CDD" id="cd14798">
    <property type="entry name" value="RX-CC_like"/>
    <property type="match status" value="1"/>
</dbReference>
<keyword evidence="5" id="KW-0611">Plant defense</keyword>
<dbReference type="Pfam" id="PF00931">
    <property type="entry name" value="NB-ARC"/>
    <property type="match status" value="1"/>
</dbReference>
<proteinExistence type="inferred from homology"/>
<dbReference type="GO" id="GO:0009626">
    <property type="term" value="P:plant-type hypersensitive response"/>
    <property type="evidence" value="ECO:0007669"/>
    <property type="project" value="UniProtKB-ARBA"/>
</dbReference>
<protein>
    <submittedName>
        <fullName evidence="12">Uncharacterized protein</fullName>
    </submittedName>
</protein>
<dbReference type="InterPro" id="IPR027417">
    <property type="entry name" value="P-loop_NTPase"/>
</dbReference>
<dbReference type="InterPro" id="IPR058922">
    <property type="entry name" value="WHD_DRP"/>
</dbReference>
<comment type="similarity">
    <text evidence="1">Belongs to the disease resistance NB-LRR family.</text>
</comment>
<dbReference type="Gene3D" id="1.10.8.430">
    <property type="entry name" value="Helical domain of apoptotic protease-activating factors"/>
    <property type="match status" value="1"/>
</dbReference>
<dbReference type="OMA" id="VVECEPR"/>
<evidence type="ECO:0000259" key="11">
    <source>
        <dbReference type="Pfam" id="PF23598"/>
    </source>
</evidence>
<feature type="domain" description="Disease resistance N-terminal" evidence="9">
    <location>
        <begin position="20"/>
        <end position="99"/>
    </location>
</feature>
<feature type="domain" description="Disease resistance R13L4/SHOC-2-like LRR" evidence="11">
    <location>
        <begin position="557"/>
        <end position="766"/>
    </location>
</feature>